<feature type="domain" description="AAA" evidence="1">
    <location>
        <begin position="18"/>
        <end position="152"/>
    </location>
</feature>
<evidence type="ECO:0000259" key="2">
    <source>
        <dbReference type="Pfam" id="PF13635"/>
    </source>
</evidence>
<dbReference type="RefSeq" id="WP_160720388.1">
    <property type="nucleotide sequence ID" value="NZ_SUMG01000006.1"/>
</dbReference>
<keyword evidence="3" id="KW-0067">ATP-binding</keyword>
<keyword evidence="3" id="KW-0547">Nucleotide-binding</keyword>
<protein>
    <submittedName>
        <fullName evidence="3">ATP-binding protein</fullName>
    </submittedName>
</protein>
<accession>A0AA43XKQ9</accession>
<reference evidence="3 4" key="1">
    <citation type="submission" date="2019-04" db="EMBL/GenBank/DDBJ databases">
        <title>Isachenkonia alkalipeptolytica gen. nov. sp. nov. a new anaerobic, alkiliphilic organothrophic bacterium capable to reduce synthesized ferrihydrite isolated from a soda lake.</title>
        <authorList>
            <person name="Toshchakov S.V."/>
            <person name="Zavarzina D.G."/>
            <person name="Zhilina T.N."/>
            <person name="Kostrikina N.A."/>
            <person name="Kublanov I.V."/>
        </authorList>
    </citation>
    <scope>NUCLEOTIDE SEQUENCE [LARGE SCALE GENOMIC DNA]</scope>
    <source>
        <strain evidence="3 4">Z-1701</strain>
    </source>
</reference>
<feature type="domain" description="DUF4143" evidence="2">
    <location>
        <begin position="220"/>
        <end position="383"/>
    </location>
</feature>
<comment type="caution">
    <text evidence="3">The sequence shown here is derived from an EMBL/GenBank/DDBJ whole genome shotgun (WGS) entry which is preliminary data.</text>
</comment>
<dbReference type="Pfam" id="PF13635">
    <property type="entry name" value="DUF4143"/>
    <property type="match status" value="1"/>
</dbReference>
<organism evidence="3 4">
    <name type="scientific">Isachenkonia alkalipeptolytica</name>
    <dbReference type="NCBI Taxonomy" id="2565777"/>
    <lineage>
        <taxon>Bacteria</taxon>
        <taxon>Bacillati</taxon>
        <taxon>Bacillota</taxon>
        <taxon>Clostridia</taxon>
        <taxon>Eubacteriales</taxon>
        <taxon>Clostridiaceae</taxon>
        <taxon>Isachenkonia</taxon>
    </lineage>
</organism>
<dbReference type="PANTHER" id="PTHR33295">
    <property type="entry name" value="ATPASE"/>
    <property type="match status" value="1"/>
</dbReference>
<dbReference type="GO" id="GO:0005524">
    <property type="term" value="F:ATP binding"/>
    <property type="evidence" value="ECO:0007669"/>
    <property type="project" value="UniProtKB-KW"/>
</dbReference>
<dbReference type="SUPFAM" id="SSF52540">
    <property type="entry name" value="P-loop containing nucleoside triphosphate hydrolases"/>
    <property type="match status" value="1"/>
</dbReference>
<evidence type="ECO:0000313" key="4">
    <source>
        <dbReference type="Proteomes" id="UP000449710"/>
    </source>
</evidence>
<dbReference type="AlphaFoldDB" id="A0AA43XKQ9"/>
<name>A0AA43XKQ9_9CLOT</name>
<evidence type="ECO:0000313" key="3">
    <source>
        <dbReference type="EMBL" id="NBG88156.1"/>
    </source>
</evidence>
<dbReference type="InterPro" id="IPR041682">
    <property type="entry name" value="AAA_14"/>
</dbReference>
<dbReference type="InterPro" id="IPR027417">
    <property type="entry name" value="P-loop_NTPase"/>
</dbReference>
<dbReference type="PANTHER" id="PTHR33295:SF7">
    <property type="entry name" value="ATPASE"/>
    <property type="match status" value="1"/>
</dbReference>
<gene>
    <name evidence="3" type="ORF">ISALK_06540</name>
</gene>
<dbReference type="Pfam" id="PF13173">
    <property type="entry name" value="AAA_14"/>
    <property type="match status" value="1"/>
</dbReference>
<evidence type="ECO:0000259" key="1">
    <source>
        <dbReference type="Pfam" id="PF13173"/>
    </source>
</evidence>
<dbReference type="EMBL" id="SUMG01000006">
    <property type="protein sequence ID" value="NBG88156.1"/>
    <property type="molecule type" value="Genomic_DNA"/>
</dbReference>
<dbReference type="InterPro" id="IPR025420">
    <property type="entry name" value="DUF4143"/>
</dbReference>
<proteinExistence type="predicted"/>
<dbReference type="Proteomes" id="UP000449710">
    <property type="component" value="Unassembled WGS sequence"/>
</dbReference>
<keyword evidence="4" id="KW-1185">Reference proteome</keyword>
<sequence>MIRDATDKLIEWKGKAKRKPLIIHGARQVGKTWLMKHFGEKHYKKVAYINFEYNQRASGLFQANLDIDSIIMGLKIETGVDIDPDNTLIIFDEIQECPRALTSLKYFNEQAPGYHILAAGSLLGVFYHQGTSFPVGKVEFMNLYPMNYLEFLNAVGETGLRELIMNKNIEMITAFKDRYISLLRVYCFVGGMPEAVAEYAERKDLKEIRTIQKNILSAYEQDFSKHAPGIIVSRIRMLWNSIPGQLSKENRKFIYGQIKSGARAKDYEMALTWLEDSGLILKVNRIKKPHHPLSSYADSGAFKIFLLDVGLLGALCEIDPRIILEGNRLFTEFKGALTEQYVLQQLKSFFDLSVYYWTADKGTAEVDFILSTGDQILPIEVKAEENVKAKSLKSYYEKYKPHRSVRMSMSDYREDDWLTNIPLYFVPKLEDSGTYLLSSFSKS</sequence>